<evidence type="ECO:0000256" key="7">
    <source>
        <dbReference type="SAM" id="MobiDB-lite"/>
    </source>
</evidence>
<dbReference type="InterPro" id="IPR011006">
    <property type="entry name" value="CheY-like_superfamily"/>
</dbReference>
<dbReference type="GO" id="GO:0009736">
    <property type="term" value="P:cytokinin-activated signaling pathway"/>
    <property type="evidence" value="ECO:0007669"/>
    <property type="project" value="InterPro"/>
</dbReference>
<dbReference type="Pfam" id="PF00249">
    <property type="entry name" value="Myb_DNA-binding"/>
    <property type="match status" value="1"/>
</dbReference>
<reference evidence="9" key="1">
    <citation type="submission" date="2020-08" db="EMBL/GenBank/DDBJ databases">
        <title>Plant Genome Project.</title>
        <authorList>
            <person name="Zhang R.-G."/>
        </authorList>
    </citation>
    <scope>NUCLEOTIDE SEQUENCE</scope>
    <source>
        <strain evidence="9">WSP0</strain>
        <tissue evidence="9">Leaf</tissue>
    </source>
</reference>
<dbReference type="SUPFAM" id="SSF52172">
    <property type="entry name" value="CheY-like"/>
    <property type="match status" value="1"/>
</dbReference>
<comment type="caution">
    <text evidence="9">The sequence shown here is derived from an EMBL/GenBank/DDBJ whole genome shotgun (WGS) entry which is preliminary data.</text>
</comment>
<dbReference type="GO" id="GO:0003677">
    <property type="term" value="F:DNA binding"/>
    <property type="evidence" value="ECO:0007669"/>
    <property type="project" value="InterPro"/>
</dbReference>
<feature type="domain" description="Response regulatory" evidence="8">
    <location>
        <begin position="28"/>
        <end position="143"/>
    </location>
</feature>
<dbReference type="InterPro" id="IPR009057">
    <property type="entry name" value="Homeodomain-like_sf"/>
</dbReference>
<protein>
    <recommendedName>
        <fullName evidence="8">Response regulatory domain-containing protein</fullName>
    </recommendedName>
</protein>
<evidence type="ECO:0000256" key="2">
    <source>
        <dbReference type="ARBA" id="ARBA00023012"/>
    </source>
</evidence>
<keyword evidence="6" id="KW-0597">Phosphoprotein</keyword>
<dbReference type="InterPro" id="IPR006447">
    <property type="entry name" value="Myb_dom_plants"/>
</dbReference>
<dbReference type="GO" id="GO:0000160">
    <property type="term" value="P:phosphorelay signal transduction system"/>
    <property type="evidence" value="ECO:0007669"/>
    <property type="project" value="UniProtKB-KW"/>
</dbReference>
<evidence type="ECO:0000256" key="4">
    <source>
        <dbReference type="ARBA" id="ARBA00023163"/>
    </source>
</evidence>
<evidence type="ECO:0000256" key="5">
    <source>
        <dbReference type="ARBA" id="ARBA00023242"/>
    </source>
</evidence>
<dbReference type="PROSITE" id="PS50110">
    <property type="entry name" value="RESPONSE_REGULATORY"/>
    <property type="match status" value="1"/>
</dbReference>
<feature type="modified residue" description="4-aspartylphosphate" evidence="6">
    <location>
        <position position="79"/>
    </location>
</feature>
<feature type="region of interest" description="Disordered" evidence="7">
    <location>
        <begin position="169"/>
        <end position="193"/>
    </location>
</feature>
<evidence type="ECO:0000313" key="9">
    <source>
        <dbReference type="EMBL" id="KAG5559645.1"/>
    </source>
</evidence>
<dbReference type="FunFam" id="1.10.10.60:FF:000007">
    <property type="entry name" value="Two-component response regulator"/>
    <property type="match status" value="1"/>
</dbReference>
<dbReference type="Pfam" id="PF00072">
    <property type="entry name" value="Response_reg"/>
    <property type="match status" value="1"/>
</dbReference>
<dbReference type="GO" id="GO:0005634">
    <property type="term" value="C:nucleus"/>
    <property type="evidence" value="ECO:0007669"/>
    <property type="project" value="UniProtKB-SubCell"/>
</dbReference>
<dbReference type="CDD" id="cd17584">
    <property type="entry name" value="REC_typeB_ARR-like"/>
    <property type="match status" value="1"/>
</dbReference>
<organism evidence="9 10">
    <name type="scientific">Rhododendron griersonianum</name>
    <dbReference type="NCBI Taxonomy" id="479676"/>
    <lineage>
        <taxon>Eukaryota</taxon>
        <taxon>Viridiplantae</taxon>
        <taxon>Streptophyta</taxon>
        <taxon>Embryophyta</taxon>
        <taxon>Tracheophyta</taxon>
        <taxon>Spermatophyta</taxon>
        <taxon>Magnoliopsida</taxon>
        <taxon>eudicotyledons</taxon>
        <taxon>Gunneridae</taxon>
        <taxon>Pentapetalae</taxon>
        <taxon>asterids</taxon>
        <taxon>Ericales</taxon>
        <taxon>Ericaceae</taxon>
        <taxon>Ericoideae</taxon>
        <taxon>Rhodoreae</taxon>
        <taxon>Rhododendron</taxon>
    </lineage>
</organism>
<comment type="subcellular location">
    <subcellularLocation>
        <location evidence="1">Nucleus</location>
    </subcellularLocation>
</comment>
<evidence type="ECO:0000256" key="6">
    <source>
        <dbReference type="PROSITE-ProRule" id="PRU00169"/>
    </source>
</evidence>
<dbReference type="Gene3D" id="1.10.10.60">
    <property type="entry name" value="Homeodomain-like"/>
    <property type="match status" value="1"/>
</dbReference>
<dbReference type="Proteomes" id="UP000823749">
    <property type="component" value="Chromosome 3"/>
</dbReference>
<dbReference type="SUPFAM" id="SSF46689">
    <property type="entry name" value="Homeodomain-like"/>
    <property type="match status" value="1"/>
</dbReference>
<keyword evidence="3" id="KW-0805">Transcription regulation</keyword>
<gene>
    <name evidence="9" type="ORF">RHGRI_009242</name>
</gene>
<dbReference type="NCBIfam" id="TIGR01557">
    <property type="entry name" value="myb_SHAQKYF"/>
    <property type="match status" value="1"/>
</dbReference>
<proteinExistence type="predicted"/>
<evidence type="ECO:0000256" key="3">
    <source>
        <dbReference type="ARBA" id="ARBA00023015"/>
    </source>
</evidence>
<evidence type="ECO:0000256" key="1">
    <source>
        <dbReference type="ARBA" id="ARBA00004123"/>
    </source>
</evidence>
<name>A0AAV6L3I0_9ERIC</name>
<evidence type="ECO:0000313" key="10">
    <source>
        <dbReference type="Proteomes" id="UP000823749"/>
    </source>
</evidence>
<dbReference type="SMART" id="SM00448">
    <property type="entry name" value="REC"/>
    <property type="match status" value="1"/>
</dbReference>
<dbReference type="InterPro" id="IPR001005">
    <property type="entry name" value="SANT/Myb"/>
</dbReference>
<keyword evidence="4" id="KW-0804">Transcription</keyword>
<dbReference type="InterPro" id="IPR045279">
    <property type="entry name" value="ARR-like"/>
</dbReference>
<keyword evidence="2" id="KW-0902">Two-component regulatory system</keyword>
<dbReference type="Gene3D" id="3.40.50.2300">
    <property type="match status" value="1"/>
</dbReference>
<keyword evidence="5" id="KW-0539">Nucleus</keyword>
<dbReference type="PANTHER" id="PTHR43874:SF217">
    <property type="entry name" value="TWO-COMPONENT RESPONSE REGULATOR ORR24-LIKE ISOFORM X1"/>
    <property type="match status" value="1"/>
</dbReference>
<dbReference type="InterPro" id="IPR001789">
    <property type="entry name" value="Sig_transdc_resp-reg_receiver"/>
</dbReference>
<accession>A0AAV6L3I0</accession>
<keyword evidence="10" id="KW-1185">Reference proteome</keyword>
<dbReference type="EMBL" id="JACTNZ010000003">
    <property type="protein sequence ID" value="KAG5559645.1"/>
    <property type="molecule type" value="Genomic_DNA"/>
</dbReference>
<dbReference type="AlphaFoldDB" id="A0AAV6L3I0"/>
<dbReference type="PANTHER" id="PTHR43874">
    <property type="entry name" value="TWO-COMPONENT RESPONSE REGULATOR"/>
    <property type="match status" value="1"/>
</dbReference>
<sequence>MDAGIESLNYLLTSNPAREKPQFPEGLRVLAVDDNEVCLKVIEAQLIKCRFIVTVTTKATEALEMLRKNKESYDIVITDVEMPDMNGFKLLEIIGLEMDMPVIMMSASDDTQTVMKGIRHGARDYLTKPVRLAEVKNIWQHVLRKNLPDHPTKLGTIKEGKDQNLVPFKTRKQRGKEKEEETNAQFDEETSRTRKQRLTWTKELHNKFLDAVQQIGINAFPKKILVKMNDPRLSRENVASHLQASFFFLLYKYRNSLKKAKMNPESEKSNTDLSKTIMHLPNPTPISVGIPSFDTRYRTFGAFPANNGRPQLYNQNQQQMSLPKNLVARQVADQTRSTAPVPAPIFAQNYSSETELDWTRFPSNFSRPKMVNGHRVDSSPHFPIFNAGQFGPTTMPNVPYSCPPSGAFNLAGVLFQGSTQLNHISQPDTLLQSSSHGQYEGRNNLVNFNGRGESTTTQFVNHPSEISERESNGLDNNYGYPDDDLSFMVVIKASYYGRTDRDS</sequence>
<evidence type="ECO:0000259" key="8">
    <source>
        <dbReference type="PROSITE" id="PS50110"/>
    </source>
</evidence>